<accession>A0A0K9PLP2</accession>
<organism evidence="1 2">
    <name type="scientific">Zostera marina</name>
    <name type="common">Eelgrass</name>
    <dbReference type="NCBI Taxonomy" id="29655"/>
    <lineage>
        <taxon>Eukaryota</taxon>
        <taxon>Viridiplantae</taxon>
        <taxon>Streptophyta</taxon>
        <taxon>Embryophyta</taxon>
        <taxon>Tracheophyta</taxon>
        <taxon>Spermatophyta</taxon>
        <taxon>Magnoliopsida</taxon>
        <taxon>Liliopsida</taxon>
        <taxon>Zosteraceae</taxon>
        <taxon>Zostera</taxon>
    </lineage>
</organism>
<evidence type="ECO:0000313" key="2">
    <source>
        <dbReference type="Proteomes" id="UP000036987"/>
    </source>
</evidence>
<sequence length="126" mass="14735">MGRKKDDVMCLLSNLLWEIENCMSRPFRPLSWRHHYSFNIPFPSFPPSHRRQLGGLKVYRNQLLDHEFQCNLGNEPCVCRVFCACPFDEVEFLFSTKEKKPAESVAVRLMMMDMEEIILCHGDGPP</sequence>
<protein>
    <submittedName>
        <fullName evidence="1">Uncharacterized protein</fullName>
    </submittedName>
</protein>
<evidence type="ECO:0000313" key="1">
    <source>
        <dbReference type="EMBL" id="KMZ69988.1"/>
    </source>
</evidence>
<dbReference type="Proteomes" id="UP000036987">
    <property type="component" value="Unassembled WGS sequence"/>
</dbReference>
<keyword evidence="2" id="KW-1185">Reference proteome</keyword>
<dbReference type="AlphaFoldDB" id="A0A0K9PLP2"/>
<proteinExistence type="predicted"/>
<comment type="caution">
    <text evidence="1">The sequence shown here is derived from an EMBL/GenBank/DDBJ whole genome shotgun (WGS) entry which is preliminary data.</text>
</comment>
<name>A0A0K9PLP2_ZOSMR</name>
<dbReference type="EMBL" id="LFYR01000733">
    <property type="protein sequence ID" value="KMZ69988.1"/>
    <property type="molecule type" value="Genomic_DNA"/>
</dbReference>
<gene>
    <name evidence="1" type="ORF">ZOSMA_201G00190</name>
</gene>
<reference evidence="2" key="1">
    <citation type="journal article" date="2016" name="Nature">
        <title>The genome of the seagrass Zostera marina reveals angiosperm adaptation to the sea.</title>
        <authorList>
            <person name="Olsen J.L."/>
            <person name="Rouze P."/>
            <person name="Verhelst B."/>
            <person name="Lin Y.-C."/>
            <person name="Bayer T."/>
            <person name="Collen J."/>
            <person name="Dattolo E."/>
            <person name="De Paoli E."/>
            <person name="Dittami S."/>
            <person name="Maumus F."/>
            <person name="Michel G."/>
            <person name="Kersting A."/>
            <person name="Lauritano C."/>
            <person name="Lohaus R."/>
            <person name="Toepel M."/>
            <person name="Tonon T."/>
            <person name="Vanneste K."/>
            <person name="Amirebrahimi M."/>
            <person name="Brakel J."/>
            <person name="Bostroem C."/>
            <person name="Chovatia M."/>
            <person name="Grimwood J."/>
            <person name="Jenkins J.W."/>
            <person name="Jueterbock A."/>
            <person name="Mraz A."/>
            <person name="Stam W.T."/>
            <person name="Tice H."/>
            <person name="Bornberg-Bauer E."/>
            <person name="Green P.J."/>
            <person name="Pearson G.A."/>
            <person name="Procaccini G."/>
            <person name="Duarte C.M."/>
            <person name="Schmutz J."/>
            <person name="Reusch T.B.H."/>
            <person name="Van de Peer Y."/>
        </authorList>
    </citation>
    <scope>NUCLEOTIDE SEQUENCE [LARGE SCALE GENOMIC DNA]</scope>
    <source>
        <strain evidence="2">cv. Finnish</strain>
    </source>
</reference>